<keyword evidence="3" id="KW-1185">Reference proteome</keyword>
<dbReference type="EMBL" id="LNYR01000001">
    <property type="protein sequence ID" value="KTD55384.1"/>
    <property type="molecule type" value="Genomic_DNA"/>
</dbReference>
<accession>A0A378KT36</accession>
<dbReference type="AlphaFoldDB" id="A0A378KT36"/>
<dbReference type="EMBL" id="UGOW01000001">
    <property type="protein sequence ID" value="STY16558.1"/>
    <property type="molecule type" value="Genomic_DNA"/>
</dbReference>
<evidence type="ECO:0000313" key="1">
    <source>
        <dbReference type="EMBL" id="KTD55384.1"/>
    </source>
</evidence>
<gene>
    <name evidence="1" type="ORF">Lqua_0101</name>
    <name evidence="2" type="ORF">NCTC12376_00349</name>
</gene>
<evidence type="ECO:0000313" key="4">
    <source>
        <dbReference type="Proteomes" id="UP000254230"/>
    </source>
</evidence>
<proteinExistence type="predicted"/>
<dbReference type="Proteomes" id="UP000054639">
    <property type="component" value="Unassembled WGS sequence"/>
</dbReference>
<name>A0A378KT36_9GAMM</name>
<evidence type="ECO:0000313" key="2">
    <source>
        <dbReference type="EMBL" id="STY16558.1"/>
    </source>
</evidence>
<reference evidence="2 4" key="2">
    <citation type="submission" date="2018-06" db="EMBL/GenBank/DDBJ databases">
        <authorList>
            <consortium name="Pathogen Informatics"/>
            <person name="Doyle S."/>
        </authorList>
    </citation>
    <scope>NUCLEOTIDE SEQUENCE [LARGE SCALE GENOMIC DNA]</scope>
    <source>
        <strain evidence="2 4">NCTC12376</strain>
    </source>
</reference>
<protein>
    <submittedName>
        <fullName evidence="2">Uncharacterized protein</fullName>
    </submittedName>
</protein>
<evidence type="ECO:0000313" key="3">
    <source>
        <dbReference type="Proteomes" id="UP000054639"/>
    </source>
</evidence>
<organism evidence="2 4">
    <name type="scientific">Legionella quateirensis</name>
    <dbReference type="NCBI Taxonomy" id="45072"/>
    <lineage>
        <taxon>Bacteria</taxon>
        <taxon>Pseudomonadati</taxon>
        <taxon>Pseudomonadota</taxon>
        <taxon>Gammaproteobacteria</taxon>
        <taxon>Legionellales</taxon>
        <taxon>Legionellaceae</taxon>
        <taxon>Legionella</taxon>
    </lineage>
</organism>
<dbReference type="Proteomes" id="UP000254230">
    <property type="component" value="Unassembled WGS sequence"/>
</dbReference>
<dbReference type="STRING" id="45072.Lqua_0101"/>
<reference evidence="1 3" key="1">
    <citation type="submission" date="2015-11" db="EMBL/GenBank/DDBJ databases">
        <title>Genomic analysis of 38 Legionella species identifies large and diverse effector repertoires.</title>
        <authorList>
            <person name="Burstein D."/>
            <person name="Amaro F."/>
            <person name="Zusman T."/>
            <person name="Lifshitz Z."/>
            <person name="Cohen O."/>
            <person name="Gilbert J.A."/>
            <person name="Pupko T."/>
            <person name="Shuman H.A."/>
            <person name="Segal G."/>
        </authorList>
    </citation>
    <scope>NUCLEOTIDE SEQUENCE [LARGE SCALE GENOMIC DNA]</scope>
    <source>
        <strain evidence="1 3">ATCC 49507</strain>
    </source>
</reference>
<sequence length="81" mass="8839">MKHSEIREAYAQHSTFLIGTLYTGLQGLRASHVIRATLINLTSTGLDQTLRFTSISTVYWLNSSNASNASAAYIKDGPPPI</sequence>